<feature type="domain" description="5'-3' DNA helicase ZGRF1-like N-terminal" evidence="2">
    <location>
        <begin position="6"/>
        <end position="81"/>
    </location>
</feature>
<feature type="domain" description="5'-3' DNA helicase ZGRF1-like N-terminal" evidence="2">
    <location>
        <begin position="274"/>
        <end position="347"/>
    </location>
</feature>
<evidence type="ECO:0000313" key="4">
    <source>
        <dbReference type="Proteomes" id="UP001371456"/>
    </source>
</evidence>
<evidence type="ECO:0000313" key="3">
    <source>
        <dbReference type="EMBL" id="KAK6783465.1"/>
    </source>
</evidence>
<comment type="caution">
    <text evidence="3">The sequence shown here is derived from an EMBL/GenBank/DDBJ whole genome shotgun (WGS) entry which is preliminary data.</text>
</comment>
<dbReference type="InterPro" id="IPR052800">
    <property type="entry name" value="DNA_Repair_Helicase_ZGRF1"/>
</dbReference>
<evidence type="ECO:0000259" key="2">
    <source>
        <dbReference type="Pfam" id="PF10382"/>
    </source>
</evidence>
<evidence type="ECO:0000256" key="1">
    <source>
        <dbReference type="SAM" id="MobiDB-lite"/>
    </source>
</evidence>
<dbReference type="PANTHER" id="PTHR28535">
    <property type="entry name" value="ZINC FINGER GRF-TYPE CONTAINING 1"/>
    <property type="match status" value="1"/>
</dbReference>
<dbReference type="GO" id="GO:0005634">
    <property type="term" value="C:nucleus"/>
    <property type="evidence" value="ECO:0007669"/>
    <property type="project" value="TreeGrafter"/>
</dbReference>
<gene>
    <name evidence="3" type="ORF">RDI58_021262</name>
</gene>
<reference evidence="3 4" key="1">
    <citation type="submission" date="2024-02" db="EMBL/GenBank/DDBJ databases">
        <title>de novo genome assembly of Solanum bulbocastanum strain 11H21.</title>
        <authorList>
            <person name="Hosaka A.J."/>
        </authorList>
    </citation>
    <scope>NUCLEOTIDE SEQUENCE [LARGE SCALE GENOMIC DNA]</scope>
    <source>
        <tissue evidence="3">Young leaves</tissue>
    </source>
</reference>
<keyword evidence="4" id="KW-1185">Reference proteome</keyword>
<sequence length="642" mass="71589">MGDVKKKWSVTYTKHLKQKRKVYQDGFLELQSSSHKVMLYDDCEKLLGVKILKNDNDVKTGETLAFDSYLVDIGDPHGDYKSIPILNSTKLMKKEVAEESGLLHSEKRSAAADNRKSNLGKRIAFAGTLSPSQKIIREFKKNEVHKYNSSPSFLDMTKSSTKEWQVLYTTHMTQKAKKFHDGYLQLVMSSSHCKQIMLYDATRRLLDSRFLRKSESIMSGNSVTFDGHLVEIGECEEDQNPQKDISPQGKHITELVKRGPIRREVAVHDKFPAEWDVMYTTQITQRAKKYCNGILRLSSCGSYQSQVTLLTEDGIILCRRFLKLSEHVTTGTTLNLPNYLVDVGDIRTSPEGKPQNGASSQEHAQPDIKISGLKKIKLSRRISSNKPIPHTHEILSFLRKPVTSEGAVTVRDNTFADECQLLQSSSLACSIVKSQTEEHLPQGFKAEGGSPEHREEGIIMADSNDCNISEMKVTDAFRLDGISQSLDCANQRVSHTHSSGLSAGVAASDIWSCDREYPLTERSPNAKQKHLAIPESDSKVQAVEILCHDKSNKISEIEKVSESVSNQDNPSGSMPALTDVCTLNHTSNKIDTQWQEGFSGVISDASNDSAPQFPCIPTNIKSEHDISASKINDFPSFDLGFD</sequence>
<feature type="domain" description="5'-3' DNA helicase ZGRF1-like N-terminal" evidence="2">
    <location>
        <begin position="162"/>
        <end position="239"/>
    </location>
</feature>
<name>A0AAN8TAC9_SOLBU</name>
<dbReference type="AlphaFoldDB" id="A0AAN8TAC9"/>
<accession>A0AAN8TAC9</accession>
<dbReference type="InterPro" id="IPR018838">
    <property type="entry name" value="ZGRF1-like_N"/>
</dbReference>
<organism evidence="3 4">
    <name type="scientific">Solanum bulbocastanum</name>
    <name type="common">Wild potato</name>
    <dbReference type="NCBI Taxonomy" id="147425"/>
    <lineage>
        <taxon>Eukaryota</taxon>
        <taxon>Viridiplantae</taxon>
        <taxon>Streptophyta</taxon>
        <taxon>Embryophyta</taxon>
        <taxon>Tracheophyta</taxon>
        <taxon>Spermatophyta</taxon>
        <taxon>Magnoliopsida</taxon>
        <taxon>eudicotyledons</taxon>
        <taxon>Gunneridae</taxon>
        <taxon>Pentapetalae</taxon>
        <taxon>asterids</taxon>
        <taxon>lamiids</taxon>
        <taxon>Solanales</taxon>
        <taxon>Solanaceae</taxon>
        <taxon>Solanoideae</taxon>
        <taxon>Solaneae</taxon>
        <taxon>Solanum</taxon>
    </lineage>
</organism>
<dbReference type="GO" id="GO:0035861">
    <property type="term" value="C:site of double-strand break"/>
    <property type="evidence" value="ECO:0007669"/>
    <property type="project" value="TreeGrafter"/>
</dbReference>
<dbReference type="EMBL" id="JBANQN010000008">
    <property type="protein sequence ID" value="KAK6783465.1"/>
    <property type="molecule type" value="Genomic_DNA"/>
</dbReference>
<dbReference type="PANTHER" id="PTHR28535:SF1">
    <property type="entry name" value="PROTEIN ZGRF1"/>
    <property type="match status" value="1"/>
</dbReference>
<dbReference type="Proteomes" id="UP001371456">
    <property type="component" value="Unassembled WGS sequence"/>
</dbReference>
<feature type="region of interest" description="Disordered" evidence="1">
    <location>
        <begin position="347"/>
        <end position="366"/>
    </location>
</feature>
<proteinExistence type="predicted"/>
<dbReference type="Pfam" id="PF10382">
    <property type="entry name" value="ZGRF1-like_N"/>
    <property type="match status" value="3"/>
</dbReference>
<dbReference type="GO" id="GO:0006302">
    <property type="term" value="P:double-strand break repair"/>
    <property type="evidence" value="ECO:0007669"/>
    <property type="project" value="TreeGrafter"/>
</dbReference>
<protein>
    <recommendedName>
        <fullName evidence="2">5'-3' DNA helicase ZGRF1-like N-terminal domain-containing protein</fullName>
    </recommendedName>
</protein>